<dbReference type="InterPro" id="IPR050515">
    <property type="entry name" value="Beta-lactam/transpept"/>
</dbReference>
<evidence type="ECO:0000313" key="2">
    <source>
        <dbReference type="EMBL" id="MDV2888399.1"/>
    </source>
</evidence>
<feature type="non-terminal residue" evidence="2">
    <location>
        <position position="1"/>
    </location>
</feature>
<dbReference type="GO" id="GO:0005886">
    <property type="term" value="C:plasma membrane"/>
    <property type="evidence" value="ECO:0007669"/>
    <property type="project" value="TreeGrafter"/>
</dbReference>
<dbReference type="GO" id="GO:0071972">
    <property type="term" value="F:peptidoglycan L,D-transpeptidase activity"/>
    <property type="evidence" value="ECO:0007669"/>
    <property type="project" value="TreeGrafter"/>
</dbReference>
<dbReference type="PANTHER" id="PTHR30627:SF2">
    <property type="entry name" value="PEPTIDOGLYCAN D,D-TRANSPEPTIDASE MRDA"/>
    <property type="match status" value="1"/>
</dbReference>
<dbReference type="AlphaFoldDB" id="A0AAJ2NU25"/>
<organism evidence="2 3">
    <name type="scientific">Alkalihalophilus pseudofirmus</name>
    <name type="common">Bacillus pseudofirmus</name>
    <dbReference type="NCBI Taxonomy" id="79885"/>
    <lineage>
        <taxon>Bacteria</taxon>
        <taxon>Bacillati</taxon>
        <taxon>Bacillota</taxon>
        <taxon>Bacilli</taxon>
        <taxon>Bacillales</taxon>
        <taxon>Bacillaceae</taxon>
        <taxon>Alkalihalophilus</taxon>
    </lineage>
</organism>
<feature type="non-terminal residue" evidence="2">
    <location>
        <position position="79"/>
    </location>
</feature>
<proteinExistence type="predicted"/>
<evidence type="ECO:0000259" key="1">
    <source>
        <dbReference type="Pfam" id="PF00905"/>
    </source>
</evidence>
<dbReference type="PANTHER" id="PTHR30627">
    <property type="entry name" value="PEPTIDOGLYCAN D,D-TRANSPEPTIDASE"/>
    <property type="match status" value="1"/>
</dbReference>
<protein>
    <submittedName>
        <fullName evidence="2">Penicillin-binding transpeptidase domain-containing protein</fullName>
    </submittedName>
</protein>
<accession>A0AAJ2NU25</accession>
<dbReference type="Proteomes" id="UP001285636">
    <property type="component" value="Unassembled WGS sequence"/>
</dbReference>
<dbReference type="SUPFAM" id="SSF56601">
    <property type="entry name" value="beta-lactamase/transpeptidase-like"/>
    <property type="match status" value="1"/>
</dbReference>
<evidence type="ECO:0000313" key="3">
    <source>
        <dbReference type="Proteomes" id="UP001285636"/>
    </source>
</evidence>
<dbReference type="InterPro" id="IPR012338">
    <property type="entry name" value="Beta-lactam/transpept-like"/>
</dbReference>
<sequence>YFKDEPYGAAGKTGTSESYKNGVMSWDLSFAGYAPFDNPEIAIAVIVPNAYRDGYAQPHSAANIISQRVFRTFFELKEK</sequence>
<dbReference type="GO" id="GO:0071555">
    <property type="term" value="P:cell wall organization"/>
    <property type="evidence" value="ECO:0007669"/>
    <property type="project" value="TreeGrafter"/>
</dbReference>
<feature type="domain" description="Penicillin-binding protein transpeptidase" evidence="1">
    <location>
        <begin position="4"/>
        <end position="65"/>
    </location>
</feature>
<comment type="caution">
    <text evidence="2">The sequence shown here is derived from an EMBL/GenBank/DDBJ whole genome shotgun (WGS) entry which is preliminary data.</text>
</comment>
<dbReference type="InterPro" id="IPR001460">
    <property type="entry name" value="PCN-bd_Tpept"/>
</dbReference>
<dbReference type="Pfam" id="PF00905">
    <property type="entry name" value="Transpeptidase"/>
    <property type="match status" value="1"/>
</dbReference>
<dbReference type="GO" id="GO:0008658">
    <property type="term" value="F:penicillin binding"/>
    <property type="evidence" value="ECO:0007669"/>
    <property type="project" value="InterPro"/>
</dbReference>
<gene>
    <name evidence="2" type="ORF">RYX45_24875</name>
</gene>
<dbReference type="Gene3D" id="3.40.710.10">
    <property type="entry name" value="DD-peptidase/beta-lactamase superfamily"/>
    <property type="match status" value="1"/>
</dbReference>
<reference evidence="2" key="1">
    <citation type="submission" date="2023-10" db="EMBL/GenBank/DDBJ databases">
        <title>Screening of Alkalihalophilus pseudofirmusBZ-TG-HK211 and Its Alleviation of Salt Stress on Rapeseed Growth.</title>
        <authorList>
            <person name="Zhao B."/>
            <person name="Guo T."/>
        </authorList>
    </citation>
    <scope>NUCLEOTIDE SEQUENCE</scope>
    <source>
        <strain evidence="2">BZ-TG-HK211</strain>
    </source>
</reference>
<dbReference type="RefSeq" id="WP_323468321.1">
    <property type="nucleotide sequence ID" value="NZ_JAWJAY010001400.1"/>
</dbReference>
<name>A0AAJ2NU25_ALKPS</name>
<dbReference type="EMBL" id="JAWJAY010001400">
    <property type="protein sequence ID" value="MDV2888399.1"/>
    <property type="molecule type" value="Genomic_DNA"/>
</dbReference>